<proteinExistence type="predicted"/>
<protein>
    <submittedName>
        <fullName evidence="2">Nuclear transport factor 2 family protein</fullName>
    </submittedName>
</protein>
<evidence type="ECO:0000313" key="2">
    <source>
        <dbReference type="EMBL" id="USQ80571.1"/>
    </source>
</evidence>
<dbReference type="Proteomes" id="UP001056455">
    <property type="component" value="Chromosome"/>
</dbReference>
<dbReference type="InterPro" id="IPR037401">
    <property type="entry name" value="SnoaL-like"/>
</dbReference>
<evidence type="ECO:0000259" key="1">
    <source>
        <dbReference type="Pfam" id="PF12680"/>
    </source>
</evidence>
<dbReference type="SUPFAM" id="SSF54427">
    <property type="entry name" value="NTF2-like"/>
    <property type="match status" value="1"/>
</dbReference>
<evidence type="ECO:0000313" key="3">
    <source>
        <dbReference type="Proteomes" id="UP001056455"/>
    </source>
</evidence>
<reference evidence="2" key="1">
    <citation type="submission" date="2022-06" db="EMBL/GenBank/DDBJ databases">
        <title>Ornithinimicrobium HY1793.</title>
        <authorList>
            <person name="Huang Y."/>
        </authorList>
    </citation>
    <scope>NUCLEOTIDE SEQUENCE</scope>
    <source>
        <strain evidence="2">HY1793</strain>
    </source>
</reference>
<accession>A0ABY4YVA6</accession>
<feature type="domain" description="SnoaL-like" evidence="1">
    <location>
        <begin position="9"/>
        <end position="104"/>
    </location>
</feature>
<dbReference type="EMBL" id="CP099489">
    <property type="protein sequence ID" value="USQ80571.1"/>
    <property type="molecule type" value="Genomic_DNA"/>
</dbReference>
<name>A0ABY4YVA6_9MICO</name>
<gene>
    <name evidence="2" type="ORF">NF556_02590</name>
</gene>
<sequence>MDLTEITNRYYRAVDSGDVDGVLDWFAEDGVYHRPGYAPMQGSAALRAFYGGERVIASGSHRIDQLIVEGSSAAVRGVFTGTLRDGTSVTVGFSDFIDYDSAGRACERHSYFDTPTV</sequence>
<organism evidence="2 3">
    <name type="scientific">Ornithinimicrobium faecis</name>
    <dbReference type="NCBI Taxonomy" id="2934158"/>
    <lineage>
        <taxon>Bacteria</taxon>
        <taxon>Bacillati</taxon>
        <taxon>Actinomycetota</taxon>
        <taxon>Actinomycetes</taxon>
        <taxon>Micrococcales</taxon>
        <taxon>Ornithinimicrobiaceae</taxon>
        <taxon>Ornithinimicrobium</taxon>
    </lineage>
</organism>
<dbReference type="RefSeq" id="WP_252593946.1">
    <property type="nucleotide sequence ID" value="NZ_CP099489.1"/>
</dbReference>
<dbReference type="Pfam" id="PF12680">
    <property type="entry name" value="SnoaL_2"/>
    <property type="match status" value="1"/>
</dbReference>
<dbReference type="Gene3D" id="3.10.450.50">
    <property type="match status" value="1"/>
</dbReference>
<dbReference type="InterPro" id="IPR032710">
    <property type="entry name" value="NTF2-like_dom_sf"/>
</dbReference>
<keyword evidence="3" id="KW-1185">Reference proteome</keyword>